<dbReference type="EMBL" id="FMZE01000014">
    <property type="protein sequence ID" value="SDD89827.1"/>
    <property type="molecule type" value="Genomic_DNA"/>
</dbReference>
<feature type="signal peptide" evidence="2">
    <location>
        <begin position="1"/>
        <end position="28"/>
    </location>
</feature>
<feature type="region of interest" description="Disordered" evidence="1">
    <location>
        <begin position="23"/>
        <end position="84"/>
    </location>
</feature>
<evidence type="ECO:0000313" key="4">
    <source>
        <dbReference type="Proteomes" id="UP000199494"/>
    </source>
</evidence>
<organism evidence="3 4">
    <name type="scientific">Prauserella marina</name>
    <dbReference type="NCBI Taxonomy" id="530584"/>
    <lineage>
        <taxon>Bacteria</taxon>
        <taxon>Bacillati</taxon>
        <taxon>Actinomycetota</taxon>
        <taxon>Actinomycetes</taxon>
        <taxon>Pseudonocardiales</taxon>
        <taxon>Pseudonocardiaceae</taxon>
        <taxon>Prauserella</taxon>
    </lineage>
</organism>
<dbReference type="KEGG" id="pmad:BAY61_04265"/>
<dbReference type="STRING" id="530584.SAMN05421630_11446"/>
<proteinExistence type="predicted"/>
<evidence type="ECO:0000256" key="2">
    <source>
        <dbReference type="SAM" id="SignalP"/>
    </source>
</evidence>
<evidence type="ECO:0000313" key="3">
    <source>
        <dbReference type="EMBL" id="SDD89827.1"/>
    </source>
</evidence>
<gene>
    <name evidence="3" type="ORF">SAMN05421630_11446</name>
</gene>
<keyword evidence="4" id="KW-1185">Reference proteome</keyword>
<feature type="compositionally biased region" description="Low complexity" evidence="1">
    <location>
        <begin position="35"/>
        <end position="69"/>
    </location>
</feature>
<dbReference type="AlphaFoldDB" id="A0A222VKA4"/>
<feature type="compositionally biased region" description="Polar residues" evidence="1">
    <location>
        <begin position="25"/>
        <end position="34"/>
    </location>
</feature>
<reference evidence="3 4" key="1">
    <citation type="submission" date="2016-10" db="EMBL/GenBank/DDBJ databases">
        <authorList>
            <person name="de Groot N.N."/>
        </authorList>
    </citation>
    <scope>NUCLEOTIDE SEQUENCE [LARGE SCALE GENOMIC DNA]</scope>
    <source>
        <strain evidence="3 4">CGMCC 4.5506</strain>
    </source>
</reference>
<protein>
    <submittedName>
        <fullName evidence="3">Uncharacterized protein</fullName>
    </submittedName>
</protein>
<keyword evidence="2" id="KW-0732">Signal</keyword>
<dbReference type="PROSITE" id="PS51257">
    <property type="entry name" value="PROKAR_LIPOPROTEIN"/>
    <property type="match status" value="1"/>
</dbReference>
<accession>A0A222VKA4</accession>
<name>A0A222VKA4_9PSEU</name>
<evidence type="ECO:0000256" key="1">
    <source>
        <dbReference type="SAM" id="MobiDB-lite"/>
    </source>
</evidence>
<feature type="chain" id="PRO_5043758416" evidence="2">
    <location>
        <begin position="29"/>
        <end position="166"/>
    </location>
</feature>
<sequence>MGIRHIPRIALLAGLLTIAGCGATSQQAGTPSAVTPSHSAETSASPASPATTTEPTESPEPTDSPAEPTGSAPEGDPPGTRCPNVVITAAEVPADVYVRAGTVDCASATQSMQDYFTKLKNGEGPGAGGNGPVTVGEWTCASGTATDPWSRCSTDDGREIEAVLWE</sequence>
<dbReference type="RefSeq" id="WP_091810367.1">
    <property type="nucleotide sequence ID" value="NZ_CP016353.1"/>
</dbReference>
<dbReference type="Proteomes" id="UP000199494">
    <property type="component" value="Unassembled WGS sequence"/>
</dbReference>